<keyword evidence="12" id="KW-1185">Reference proteome</keyword>
<dbReference type="GO" id="GO:0005829">
    <property type="term" value="C:cytosol"/>
    <property type="evidence" value="ECO:0007669"/>
    <property type="project" value="TreeGrafter"/>
</dbReference>
<dbReference type="Pfam" id="PF08669">
    <property type="entry name" value="GCV_T_C"/>
    <property type="match status" value="1"/>
</dbReference>
<comment type="function">
    <text evidence="7">The glycine cleavage system catalyzes the degradation of glycine.</text>
</comment>
<evidence type="ECO:0000256" key="8">
    <source>
        <dbReference type="PIRSR" id="PIRSR006487-1"/>
    </source>
</evidence>
<dbReference type="FunFam" id="2.40.30.110:FF:000003">
    <property type="entry name" value="Aminomethyltransferase"/>
    <property type="match status" value="1"/>
</dbReference>
<feature type="domain" description="GCVT N-terminal" evidence="9">
    <location>
        <begin position="12"/>
        <end position="298"/>
    </location>
</feature>
<dbReference type="EC" id="2.1.2.10" evidence="2 7"/>
<dbReference type="NCBIfam" id="TIGR00528">
    <property type="entry name" value="gcvT"/>
    <property type="match status" value="1"/>
</dbReference>
<dbReference type="OrthoDB" id="9774591at2"/>
<evidence type="ECO:0000256" key="3">
    <source>
        <dbReference type="ARBA" id="ARBA00022576"/>
    </source>
</evidence>
<evidence type="ECO:0000256" key="2">
    <source>
        <dbReference type="ARBA" id="ARBA00012616"/>
    </source>
</evidence>
<gene>
    <name evidence="7" type="primary">gcvT</name>
    <name evidence="11" type="ORF">SAMN04487966_10740</name>
</gene>
<dbReference type="GO" id="GO:0019464">
    <property type="term" value="P:glycine decarboxylation via glycine cleavage system"/>
    <property type="evidence" value="ECO:0007669"/>
    <property type="project" value="UniProtKB-UniRule"/>
</dbReference>
<keyword evidence="11" id="KW-0489">Methyltransferase</keyword>
<evidence type="ECO:0000256" key="6">
    <source>
        <dbReference type="ARBA" id="ARBA00047665"/>
    </source>
</evidence>
<name>A0A1I7MN73_9MICC</name>
<dbReference type="InterPro" id="IPR013977">
    <property type="entry name" value="GcvT_C"/>
</dbReference>
<dbReference type="GO" id="GO:0008483">
    <property type="term" value="F:transaminase activity"/>
    <property type="evidence" value="ECO:0007669"/>
    <property type="project" value="UniProtKB-KW"/>
</dbReference>
<dbReference type="GO" id="GO:0032259">
    <property type="term" value="P:methylation"/>
    <property type="evidence" value="ECO:0007669"/>
    <property type="project" value="UniProtKB-KW"/>
</dbReference>
<dbReference type="InterPro" id="IPR006223">
    <property type="entry name" value="GcvT"/>
</dbReference>
<dbReference type="AlphaFoldDB" id="A0A1I7MN73"/>
<dbReference type="InterPro" id="IPR028896">
    <property type="entry name" value="GcvT/YgfZ/DmdA"/>
</dbReference>
<keyword evidence="3 7" id="KW-0032">Aminotransferase</keyword>
<dbReference type="PANTHER" id="PTHR43757:SF2">
    <property type="entry name" value="AMINOMETHYLTRANSFERASE, MITOCHONDRIAL"/>
    <property type="match status" value="1"/>
</dbReference>
<dbReference type="RefSeq" id="WP_091697622.1">
    <property type="nucleotide sequence ID" value="NZ_FPCG01000007.1"/>
</dbReference>
<evidence type="ECO:0000256" key="1">
    <source>
        <dbReference type="ARBA" id="ARBA00008609"/>
    </source>
</evidence>
<proteinExistence type="inferred from homology"/>
<feature type="domain" description="Aminomethyltransferase C-terminal" evidence="10">
    <location>
        <begin position="329"/>
        <end position="405"/>
    </location>
</feature>
<evidence type="ECO:0000256" key="5">
    <source>
        <dbReference type="ARBA" id="ARBA00031395"/>
    </source>
</evidence>
<keyword evidence="4 7" id="KW-0808">Transferase</keyword>
<dbReference type="PIRSF" id="PIRSF006487">
    <property type="entry name" value="GcvT"/>
    <property type="match status" value="1"/>
</dbReference>
<dbReference type="Proteomes" id="UP000198881">
    <property type="component" value="Unassembled WGS sequence"/>
</dbReference>
<dbReference type="InterPro" id="IPR006222">
    <property type="entry name" value="GCVT_N"/>
</dbReference>
<reference evidence="11 12" key="1">
    <citation type="submission" date="2016-10" db="EMBL/GenBank/DDBJ databases">
        <authorList>
            <person name="de Groot N.N."/>
        </authorList>
    </citation>
    <scope>NUCLEOTIDE SEQUENCE [LARGE SCALE GENOMIC DNA]</scope>
    <source>
        <strain evidence="11 12">CGMCC 1.7054</strain>
    </source>
</reference>
<dbReference type="SUPFAM" id="SSF103025">
    <property type="entry name" value="Folate-binding domain"/>
    <property type="match status" value="1"/>
</dbReference>
<evidence type="ECO:0000259" key="10">
    <source>
        <dbReference type="Pfam" id="PF08669"/>
    </source>
</evidence>
<comment type="catalytic activity">
    <reaction evidence="6 7">
        <text>N(6)-[(R)-S(8)-aminomethyldihydrolipoyl]-L-lysyl-[protein] + (6S)-5,6,7,8-tetrahydrofolate = N(6)-[(R)-dihydrolipoyl]-L-lysyl-[protein] + (6R)-5,10-methylene-5,6,7,8-tetrahydrofolate + NH4(+)</text>
        <dbReference type="Rhea" id="RHEA:16945"/>
        <dbReference type="Rhea" id="RHEA-COMP:10475"/>
        <dbReference type="Rhea" id="RHEA-COMP:10492"/>
        <dbReference type="ChEBI" id="CHEBI:15636"/>
        <dbReference type="ChEBI" id="CHEBI:28938"/>
        <dbReference type="ChEBI" id="CHEBI:57453"/>
        <dbReference type="ChEBI" id="CHEBI:83100"/>
        <dbReference type="ChEBI" id="CHEBI:83143"/>
        <dbReference type="EC" id="2.1.2.10"/>
    </reaction>
</comment>
<dbReference type="Gene3D" id="2.40.30.110">
    <property type="entry name" value="Aminomethyltransferase beta-barrel domains"/>
    <property type="match status" value="1"/>
</dbReference>
<dbReference type="HAMAP" id="MF_00259">
    <property type="entry name" value="GcvT"/>
    <property type="match status" value="1"/>
</dbReference>
<dbReference type="Gene3D" id="4.10.1250.10">
    <property type="entry name" value="Aminomethyltransferase fragment"/>
    <property type="match status" value="1"/>
</dbReference>
<evidence type="ECO:0000313" key="12">
    <source>
        <dbReference type="Proteomes" id="UP000198881"/>
    </source>
</evidence>
<dbReference type="GO" id="GO:0008168">
    <property type="term" value="F:methyltransferase activity"/>
    <property type="evidence" value="ECO:0007669"/>
    <property type="project" value="UniProtKB-KW"/>
</dbReference>
<dbReference type="GO" id="GO:0004047">
    <property type="term" value="F:aminomethyltransferase activity"/>
    <property type="evidence" value="ECO:0007669"/>
    <property type="project" value="UniProtKB-UniRule"/>
</dbReference>
<dbReference type="GO" id="GO:0005960">
    <property type="term" value="C:glycine cleavage complex"/>
    <property type="evidence" value="ECO:0007669"/>
    <property type="project" value="InterPro"/>
</dbReference>
<sequence length="409" mass="42726">MTTTPSQRTTPLHQVHEQAGASFTDFGGWLMPLKYGSELAEHQAVRTSAGLFDLSHMGEVRVSGPEAAAALDYALVGKISAVKPGKAKYSLVCTEAGTVLDDVIVYRLDAAEPDADGVVDPGTEFLVVPNAGNASAVAAALSERASQFEATVTDESAQSALVAVQGPEAARILTGALVESAAVEIVEMKYYSALESTVRTEQGEVPVLVARTGYTGEDGFELIIGPEPDAEQLSAQATAVWNALVSAAEQCGADLLPCGLASRDSLRLEAGMPLYGNELDLEHLPAESGVGPVVAYKKEGDFVGRASLEAARERAETEAAEGTDTRQVLVGLQGEGRRAARSGYPVLDGDGAVVGKVTSGAPSPTLGHPVALARVDARHSAVGTALQVDLRGRPEAFTVVELPFYQRER</sequence>
<evidence type="ECO:0000259" key="9">
    <source>
        <dbReference type="Pfam" id="PF01571"/>
    </source>
</evidence>
<dbReference type="STRING" id="574650.SAMN04487966_10740"/>
<organism evidence="11 12">
    <name type="scientific">Micrococcus terreus</name>
    <dbReference type="NCBI Taxonomy" id="574650"/>
    <lineage>
        <taxon>Bacteria</taxon>
        <taxon>Bacillati</taxon>
        <taxon>Actinomycetota</taxon>
        <taxon>Actinomycetes</taxon>
        <taxon>Micrococcales</taxon>
        <taxon>Micrococcaceae</taxon>
        <taxon>Micrococcus</taxon>
    </lineage>
</organism>
<protein>
    <recommendedName>
        <fullName evidence="2 7">Aminomethyltransferase</fullName>
        <ecNumber evidence="2 7">2.1.2.10</ecNumber>
    </recommendedName>
    <alternativeName>
        <fullName evidence="5 7">Glycine cleavage system T protein</fullName>
    </alternativeName>
</protein>
<dbReference type="InterPro" id="IPR029043">
    <property type="entry name" value="GcvT/YgfZ_C"/>
</dbReference>
<dbReference type="InterPro" id="IPR022903">
    <property type="entry name" value="GcvT_bac"/>
</dbReference>
<evidence type="ECO:0000313" key="11">
    <source>
        <dbReference type="EMBL" id="SFV23381.1"/>
    </source>
</evidence>
<evidence type="ECO:0000256" key="7">
    <source>
        <dbReference type="HAMAP-Rule" id="MF_00259"/>
    </source>
</evidence>
<dbReference type="PANTHER" id="PTHR43757">
    <property type="entry name" value="AMINOMETHYLTRANSFERASE"/>
    <property type="match status" value="1"/>
</dbReference>
<dbReference type="Pfam" id="PF01571">
    <property type="entry name" value="GCV_T"/>
    <property type="match status" value="1"/>
</dbReference>
<dbReference type="EMBL" id="FPCG01000007">
    <property type="protein sequence ID" value="SFV23381.1"/>
    <property type="molecule type" value="Genomic_DNA"/>
</dbReference>
<comment type="subunit">
    <text evidence="7">The glycine cleavage system is composed of four proteins: P, T, L and H.</text>
</comment>
<evidence type="ECO:0000256" key="4">
    <source>
        <dbReference type="ARBA" id="ARBA00022679"/>
    </source>
</evidence>
<dbReference type="NCBIfam" id="NF001567">
    <property type="entry name" value="PRK00389.1"/>
    <property type="match status" value="1"/>
</dbReference>
<comment type="similarity">
    <text evidence="1 7">Belongs to the GcvT family.</text>
</comment>
<feature type="binding site" evidence="8">
    <location>
        <position position="221"/>
    </location>
    <ligand>
        <name>substrate</name>
    </ligand>
</feature>
<accession>A0A1I7MN73</accession>
<dbReference type="Gene3D" id="3.30.70.1400">
    <property type="entry name" value="Aminomethyltransferase beta-barrel domains"/>
    <property type="match status" value="1"/>
</dbReference>
<dbReference type="SUPFAM" id="SSF101790">
    <property type="entry name" value="Aminomethyltransferase beta-barrel domain"/>
    <property type="match status" value="1"/>
</dbReference>
<dbReference type="Gene3D" id="3.30.1360.120">
    <property type="entry name" value="Probable tRNA modification gtpase trme, domain 1"/>
    <property type="match status" value="1"/>
</dbReference>
<dbReference type="InterPro" id="IPR027266">
    <property type="entry name" value="TrmE/GcvT-like"/>
</dbReference>